<protein>
    <submittedName>
        <fullName evidence="2">Uncharacterized protein</fullName>
    </submittedName>
</protein>
<feature type="transmembrane region" description="Helical" evidence="1">
    <location>
        <begin position="42"/>
        <end position="63"/>
    </location>
</feature>
<feature type="transmembrane region" description="Helical" evidence="1">
    <location>
        <begin position="70"/>
        <end position="91"/>
    </location>
</feature>
<dbReference type="RefSeq" id="WP_192376167.1">
    <property type="nucleotide sequence ID" value="NZ_CAJHIV010000001.1"/>
</dbReference>
<evidence type="ECO:0000256" key="1">
    <source>
        <dbReference type="SAM" id="Phobius"/>
    </source>
</evidence>
<organism evidence="2 3">
    <name type="scientific">Methylomonas albis</name>
    <dbReference type="NCBI Taxonomy" id="1854563"/>
    <lineage>
        <taxon>Bacteria</taxon>
        <taxon>Pseudomonadati</taxon>
        <taxon>Pseudomonadota</taxon>
        <taxon>Gammaproteobacteria</taxon>
        <taxon>Methylococcales</taxon>
        <taxon>Methylococcaceae</taxon>
        <taxon>Methylomonas</taxon>
    </lineage>
</organism>
<comment type="caution">
    <text evidence="2">The sequence shown here is derived from an EMBL/GenBank/DDBJ whole genome shotgun (WGS) entry which is preliminary data.</text>
</comment>
<name>A0ABR9D472_9GAMM</name>
<evidence type="ECO:0000313" key="2">
    <source>
        <dbReference type="EMBL" id="MBD9357919.1"/>
    </source>
</evidence>
<dbReference type="EMBL" id="JACXSS010000001">
    <property type="protein sequence ID" value="MBD9357919.1"/>
    <property type="molecule type" value="Genomic_DNA"/>
</dbReference>
<dbReference type="Proteomes" id="UP000652176">
    <property type="component" value="Unassembled WGS sequence"/>
</dbReference>
<reference evidence="2 3" key="1">
    <citation type="submission" date="2020-09" db="EMBL/GenBank/DDBJ databases">
        <title>Methylomonas albis sp. nov. and Methylomonas fluvii sp. nov.: Two cold-adapted methanotrophs from the River Elbe and an amended description of Methylovulum psychrotolerans strain Eb1.</title>
        <authorList>
            <person name="Bussmann I.K."/>
            <person name="Klings K.-W."/>
            <person name="Warnstedt J."/>
            <person name="Hoppert M."/>
            <person name="Saborowski A."/>
            <person name="Horn F."/>
            <person name="Liebner S."/>
        </authorList>
    </citation>
    <scope>NUCLEOTIDE SEQUENCE [LARGE SCALE GENOMIC DNA]</scope>
    <source>
        <strain evidence="2 3">EbA</strain>
    </source>
</reference>
<keyword evidence="1" id="KW-1133">Transmembrane helix</keyword>
<proteinExistence type="predicted"/>
<evidence type="ECO:0000313" key="3">
    <source>
        <dbReference type="Proteomes" id="UP000652176"/>
    </source>
</evidence>
<feature type="transmembrane region" description="Helical" evidence="1">
    <location>
        <begin position="103"/>
        <end position="124"/>
    </location>
</feature>
<accession>A0ABR9D472</accession>
<keyword evidence="1" id="KW-0472">Membrane</keyword>
<keyword evidence="3" id="KW-1185">Reference proteome</keyword>
<sequence length="128" mass="14259">MGILLIGAAACITGLILSAWLMTLARWFPINGVDQMIVDFKTMIRAHVDYALMALFNLGFYGLGMELPLVACWCVAIGGFTNPTVFTIAAFDADFWKKSHWRLYTAASFIMTTIGFMWLAIVLLKRAL</sequence>
<keyword evidence="1" id="KW-0812">Transmembrane</keyword>
<gene>
    <name evidence="2" type="ORF">IE877_18935</name>
</gene>